<dbReference type="Proteomes" id="UP000653002">
    <property type="component" value="Unassembled WGS sequence"/>
</dbReference>
<comment type="caution">
    <text evidence="1">The sequence shown here is derived from an EMBL/GenBank/DDBJ whole genome shotgun (WGS) entry which is preliminary data.</text>
</comment>
<dbReference type="EMBL" id="JAABFR010001073">
    <property type="protein sequence ID" value="MBD4337004.1"/>
    <property type="molecule type" value="Genomic_DNA"/>
</dbReference>
<evidence type="ECO:0000313" key="2">
    <source>
        <dbReference type="Proteomes" id="UP000653002"/>
    </source>
</evidence>
<accession>A0A8I0H6U2</accession>
<reference evidence="1" key="1">
    <citation type="submission" date="2020-01" db="EMBL/GenBank/DDBJ databases">
        <authorList>
            <person name="Richard D."/>
        </authorList>
    </citation>
    <scope>NUCLEOTIDE SEQUENCE</scope>
    <source>
        <strain evidence="1">JP541</strain>
    </source>
</reference>
<protein>
    <submittedName>
        <fullName evidence="1">Uncharacterized protein</fullName>
    </submittedName>
</protein>
<dbReference type="AlphaFoldDB" id="A0A8I0H6U2"/>
<feature type="non-terminal residue" evidence="1">
    <location>
        <position position="1"/>
    </location>
</feature>
<sequence>VFYVRMLDGLSQIIINVEAQKDEPKGNLDLLNIIMLGLAKSLPEHDETYELHRLLGALLSKELTIDEKLNIIGNEYDIPIEENFRKDVSVMCN</sequence>
<feature type="non-terminal residue" evidence="1">
    <location>
        <position position="93"/>
    </location>
</feature>
<proteinExistence type="predicted"/>
<gene>
    <name evidence="1" type="ORF">GUH15_13230</name>
</gene>
<name>A0A8I0H6U2_XANCI</name>
<organism evidence="1 2">
    <name type="scientific">Xanthomonas citri pv. citri</name>
    <dbReference type="NCBI Taxonomy" id="611301"/>
    <lineage>
        <taxon>Bacteria</taxon>
        <taxon>Pseudomonadati</taxon>
        <taxon>Pseudomonadota</taxon>
        <taxon>Gammaproteobacteria</taxon>
        <taxon>Lysobacterales</taxon>
        <taxon>Lysobacteraceae</taxon>
        <taxon>Xanthomonas</taxon>
    </lineage>
</organism>
<evidence type="ECO:0000313" key="1">
    <source>
        <dbReference type="EMBL" id="MBD4337004.1"/>
    </source>
</evidence>